<feature type="transmembrane region" description="Helical" evidence="8">
    <location>
        <begin position="324"/>
        <end position="343"/>
    </location>
</feature>
<dbReference type="STRING" id="747725.A0A162R0X3"/>
<reference evidence="10 11" key="1">
    <citation type="submission" date="2015-06" db="EMBL/GenBank/DDBJ databases">
        <title>Expansion of signal transduction pathways in fungi by whole-genome duplication.</title>
        <authorList>
            <consortium name="DOE Joint Genome Institute"/>
            <person name="Corrochano L.M."/>
            <person name="Kuo A."/>
            <person name="Marcet-Houben M."/>
            <person name="Polaino S."/>
            <person name="Salamov A."/>
            <person name="Villalobos J.M."/>
            <person name="Alvarez M.I."/>
            <person name="Avalos J."/>
            <person name="Benito E.P."/>
            <person name="Benoit I."/>
            <person name="Burger G."/>
            <person name="Camino L.P."/>
            <person name="Canovas D."/>
            <person name="Cerda-Olmedo E."/>
            <person name="Cheng J.-F."/>
            <person name="Dominguez A."/>
            <person name="Elias M."/>
            <person name="Eslava A.P."/>
            <person name="Glaser F."/>
            <person name="Grimwood J."/>
            <person name="Gutierrez G."/>
            <person name="Heitman J."/>
            <person name="Henrissat B."/>
            <person name="Iturriaga E.A."/>
            <person name="Lang B.F."/>
            <person name="Lavin J.L."/>
            <person name="Lee S."/>
            <person name="Li W."/>
            <person name="Lindquist E."/>
            <person name="Lopez-Garcia S."/>
            <person name="Luque E.M."/>
            <person name="Marcos A.T."/>
            <person name="Martin J."/>
            <person name="Mccluskey K."/>
            <person name="Medina H.R."/>
            <person name="Miralles-Duran A."/>
            <person name="Miyazaki A."/>
            <person name="Munoz-Torres E."/>
            <person name="Oguiza J.A."/>
            <person name="Ohm R."/>
            <person name="Olmedo M."/>
            <person name="Orejas M."/>
            <person name="Ortiz-Castellanos L."/>
            <person name="Pisabarro A.G."/>
            <person name="Rodriguez-Romero J."/>
            <person name="Ruiz-Herrera J."/>
            <person name="Ruiz-Vazquez R."/>
            <person name="Sanz C."/>
            <person name="Schackwitz W."/>
            <person name="Schmutz J."/>
            <person name="Shahriari M."/>
            <person name="Shelest E."/>
            <person name="Silva-Franco F."/>
            <person name="Soanes D."/>
            <person name="Syed K."/>
            <person name="Tagua V.G."/>
            <person name="Talbot N.J."/>
            <person name="Thon M."/>
            <person name="De Vries R.P."/>
            <person name="Wiebenga A."/>
            <person name="Yadav J.S."/>
            <person name="Braun E.L."/>
            <person name="Baker S."/>
            <person name="Garre V."/>
            <person name="Horwitz B."/>
            <person name="Torres-Martinez S."/>
            <person name="Idnurm A."/>
            <person name="Herrera-Estrella A."/>
            <person name="Gabaldon T."/>
            <person name="Grigoriev I.V."/>
        </authorList>
    </citation>
    <scope>NUCLEOTIDE SEQUENCE [LARGE SCALE GENOMIC DNA]</scope>
    <source>
        <strain evidence="10 11">CBS 277.49</strain>
    </source>
</reference>
<feature type="transmembrane region" description="Helical" evidence="8">
    <location>
        <begin position="107"/>
        <end position="129"/>
    </location>
</feature>
<evidence type="ECO:0000256" key="8">
    <source>
        <dbReference type="SAM" id="Phobius"/>
    </source>
</evidence>
<feature type="transmembrane region" description="Helical" evidence="8">
    <location>
        <begin position="176"/>
        <end position="193"/>
    </location>
</feature>
<keyword evidence="11" id="KW-1185">Reference proteome</keyword>
<keyword evidence="3 7" id="KW-0813">Transport</keyword>
<accession>A0A162R0X3</accession>
<organism evidence="10 11">
    <name type="scientific">Mucor lusitanicus CBS 277.49</name>
    <dbReference type="NCBI Taxonomy" id="747725"/>
    <lineage>
        <taxon>Eukaryota</taxon>
        <taxon>Fungi</taxon>
        <taxon>Fungi incertae sedis</taxon>
        <taxon>Mucoromycota</taxon>
        <taxon>Mucoromycotina</taxon>
        <taxon>Mucoromycetes</taxon>
        <taxon>Mucorales</taxon>
        <taxon>Mucorineae</taxon>
        <taxon>Mucoraceae</taxon>
        <taxon>Mucor</taxon>
    </lineage>
</organism>
<feature type="transmembrane region" description="Helical" evidence="8">
    <location>
        <begin position="296"/>
        <end position="317"/>
    </location>
</feature>
<comment type="similarity">
    <text evidence="2 7">Belongs to the major facilitator superfamily. Sugar transporter (TC 2.A.1.1) family.</text>
</comment>
<feature type="transmembrane region" description="Helical" evidence="8">
    <location>
        <begin position="416"/>
        <end position="437"/>
    </location>
</feature>
<evidence type="ECO:0000256" key="7">
    <source>
        <dbReference type="RuleBase" id="RU003346"/>
    </source>
</evidence>
<protein>
    <recommendedName>
        <fullName evidence="9">Major facilitator superfamily (MFS) profile domain-containing protein</fullName>
    </recommendedName>
</protein>
<dbReference type="InterPro" id="IPR050360">
    <property type="entry name" value="MFS_Sugar_Transporters"/>
</dbReference>
<dbReference type="PRINTS" id="PR00171">
    <property type="entry name" value="SUGRTRNSPORT"/>
</dbReference>
<comment type="subcellular location">
    <subcellularLocation>
        <location evidence="1">Membrane</location>
        <topology evidence="1">Multi-pass membrane protein</topology>
    </subcellularLocation>
</comment>
<dbReference type="Pfam" id="PF00083">
    <property type="entry name" value="Sugar_tr"/>
    <property type="match status" value="1"/>
</dbReference>
<evidence type="ECO:0000313" key="10">
    <source>
        <dbReference type="EMBL" id="OAD07240.1"/>
    </source>
</evidence>
<dbReference type="PROSITE" id="PS00216">
    <property type="entry name" value="SUGAR_TRANSPORT_1"/>
    <property type="match status" value="2"/>
</dbReference>
<dbReference type="VEuPathDB" id="FungiDB:MUCCIDRAFT_155500"/>
<dbReference type="PANTHER" id="PTHR48022:SF73">
    <property type="entry name" value="METABOLITE TRANSPORT PROTEIN YDL199C-RELATED"/>
    <property type="match status" value="1"/>
</dbReference>
<feature type="transmembrane region" description="Helical" evidence="8">
    <location>
        <begin position="50"/>
        <end position="70"/>
    </location>
</feature>
<dbReference type="InterPro" id="IPR003663">
    <property type="entry name" value="Sugar/inositol_transpt"/>
</dbReference>
<evidence type="ECO:0000256" key="3">
    <source>
        <dbReference type="ARBA" id="ARBA00022448"/>
    </source>
</evidence>
<evidence type="ECO:0000256" key="6">
    <source>
        <dbReference type="ARBA" id="ARBA00023136"/>
    </source>
</evidence>
<feature type="domain" description="Major facilitator superfamily (MFS) profile" evidence="9">
    <location>
        <begin position="14"/>
        <end position="444"/>
    </location>
</feature>
<dbReference type="PROSITE" id="PS00217">
    <property type="entry name" value="SUGAR_TRANSPORT_2"/>
    <property type="match status" value="1"/>
</dbReference>
<dbReference type="InterPro" id="IPR020846">
    <property type="entry name" value="MFS_dom"/>
</dbReference>
<feature type="transmembrane region" description="Helical" evidence="8">
    <location>
        <begin position="82"/>
        <end position="101"/>
    </location>
</feature>
<dbReference type="PANTHER" id="PTHR48022">
    <property type="entry name" value="PLASTIDIC GLUCOSE TRANSPORTER 4"/>
    <property type="match status" value="1"/>
</dbReference>
<evidence type="ECO:0000313" key="11">
    <source>
        <dbReference type="Proteomes" id="UP000077051"/>
    </source>
</evidence>
<dbReference type="GO" id="GO:0005351">
    <property type="term" value="F:carbohydrate:proton symporter activity"/>
    <property type="evidence" value="ECO:0007669"/>
    <property type="project" value="TreeGrafter"/>
</dbReference>
<dbReference type="FunFam" id="1.20.1250.20:FF:000134">
    <property type="entry name" value="MFS sugar transporter protein"/>
    <property type="match status" value="1"/>
</dbReference>
<gene>
    <name evidence="10" type="ORF">MUCCIDRAFT_155500</name>
</gene>
<dbReference type="GO" id="GO:0016020">
    <property type="term" value="C:membrane"/>
    <property type="evidence" value="ECO:0007669"/>
    <property type="project" value="UniProtKB-SubCell"/>
</dbReference>
<dbReference type="SUPFAM" id="SSF103473">
    <property type="entry name" value="MFS general substrate transporter"/>
    <property type="match status" value="1"/>
</dbReference>
<dbReference type="NCBIfam" id="TIGR00879">
    <property type="entry name" value="SP"/>
    <property type="match status" value="1"/>
</dbReference>
<dbReference type="EMBL" id="AMYB01000002">
    <property type="protein sequence ID" value="OAD07240.1"/>
    <property type="molecule type" value="Genomic_DNA"/>
</dbReference>
<comment type="caution">
    <text evidence="10">The sequence shown here is derived from an EMBL/GenBank/DDBJ whole genome shotgun (WGS) entry which is preliminary data.</text>
</comment>
<proteinExistence type="inferred from homology"/>
<evidence type="ECO:0000256" key="2">
    <source>
        <dbReference type="ARBA" id="ARBA00010992"/>
    </source>
</evidence>
<dbReference type="AlphaFoldDB" id="A0A162R0X3"/>
<dbReference type="InterPro" id="IPR036259">
    <property type="entry name" value="MFS_trans_sf"/>
</dbReference>
<keyword evidence="4 8" id="KW-0812">Transmembrane</keyword>
<evidence type="ECO:0000259" key="9">
    <source>
        <dbReference type="PROSITE" id="PS50850"/>
    </source>
</evidence>
<dbReference type="InterPro" id="IPR005829">
    <property type="entry name" value="Sugar_transporter_CS"/>
</dbReference>
<evidence type="ECO:0000256" key="4">
    <source>
        <dbReference type="ARBA" id="ARBA00022692"/>
    </source>
</evidence>
<feature type="transmembrane region" description="Helical" evidence="8">
    <location>
        <begin position="391"/>
        <end position="410"/>
    </location>
</feature>
<feature type="transmembrane region" description="Helical" evidence="8">
    <location>
        <begin position="349"/>
        <end position="379"/>
    </location>
</feature>
<evidence type="ECO:0000256" key="5">
    <source>
        <dbReference type="ARBA" id="ARBA00022989"/>
    </source>
</evidence>
<dbReference type="Gene3D" id="1.20.1250.20">
    <property type="entry name" value="MFS general substrate transporter like domains"/>
    <property type="match status" value="1"/>
</dbReference>
<feature type="transmembrane region" description="Helical" evidence="8">
    <location>
        <begin position="259"/>
        <end position="281"/>
    </location>
</feature>
<sequence length="506" mass="56424">MKRLLKGNALLYSVACFASMGQFLFGYDQGVLSGILVNERWLNLFGHPNATMQGLVVAIFELGAWFTAYPTSWFMDRIGRRWTIMVGALIFIVGGVLQTASNTMIQLLFGRLIAGFGIGFLSTVLPVYTAELSRAHNRGKVTVFGMSINMLGYTASEFIDYGFTYVDSEWSFRGPLLLQVVFALILAVGTLALPESPRYLIAKHKDKLAIKTLSDLHGKDQDHPLVNAEYDEIKTALDIEEKLGQPTWKEMFTIYRKRSMIGIAVQALGQMSGINIVTYYAPKMYETVLGPGNQTILFAGFTALVYFFGAIIAAFLVDRVGRRPLFMAGSCAMVVWLTLMAVFNKVALGLTSAILVIVFTMIYVGTFGMTWACVDWLYPAEIFPFRTRAKGMSLAVSSNWLSNFAVGLWTPPLLEAIGWATYLFYAAWNLVALFVVWKWFVETKGKSLEEIDAIFNDGAGAVDIDDLADEKKAGHGRVQQERSILDVNEFDEQDQIKPDHHHKENA</sequence>
<dbReference type="InterPro" id="IPR005828">
    <property type="entry name" value="MFS_sugar_transport-like"/>
</dbReference>
<keyword evidence="6 8" id="KW-0472">Membrane</keyword>
<dbReference type="PROSITE" id="PS50850">
    <property type="entry name" value="MFS"/>
    <property type="match status" value="1"/>
</dbReference>
<feature type="transmembrane region" description="Helical" evidence="8">
    <location>
        <begin position="141"/>
        <end position="164"/>
    </location>
</feature>
<evidence type="ECO:0000256" key="1">
    <source>
        <dbReference type="ARBA" id="ARBA00004141"/>
    </source>
</evidence>
<keyword evidence="5 8" id="KW-1133">Transmembrane helix</keyword>
<dbReference type="Proteomes" id="UP000077051">
    <property type="component" value="Unassembled WGS sequence"/>
</dbReference>
<dbReference type="OrthoDB" id="4142200at2759"/>
<name>A0A162R0X3_MUCCL</name>